<dbReference type="RefSeq" id="WP_284103253.1">
    <property type="nucleotide sequence ID" value="NZ_JARRAF010000067.1"/>
</dbReference>
<dbReference type="InterPro" id="IPR028157">
    <property type="entry name" value="PELOTA_dom"/>
</dbReference>
<reference evidence="3" key="1">
    <citation type="submission" date="2023-03" db="EMBL/GenBank/DDBJ databases">
        <title>Chitinimonas shenzhenensis gen. nov., sp. nov., a novel member of family Burkholderiaceae isolated from activated sludge collected in Shen Zhen, China.</title>
        <authorList>
            <person name="Wang X."/>
        </authorList>
    </citation>
    <scope>NUCLEOTIDE SEQUENCE</scope>
    <source>
        <strain evidence="3">DQS-5</strain>
    </source>
</reference>
<keyword evidence="4" id="KW-1185">Reference proteome</keyword>
<protein>
    <submittedName>
        <fullName evidence="3">Tellurite-like stress resistance cysteine protease StiP</fullName>
    </submittedName>
</protein>
<proteinExistence type="predicted"/>
<comment type="caution">
    <text evidence="3">The sequence shown here is derived from an EMBL/GenBank/DDBJ whole genome shotgun (WGS) entry which is preliminary data.</text>
</comment>
<dbReference type="Proteomes" id="UP001172778">
    <property type="component" value="Unassembled WGS sequence"/>
</dbReference>
<dbReference type="EMBL" id="JARRAF010000067">
    <property type="protein sequence ID" value="MDK2126930.1"/>
    <property type="molecule type" value="Genomic_DNA"/>
</dbReference>
<dbReference type="Pfam" id="PF15608">
    <property type="entry name" value="PELOTA_1"/>
    <property type="match status" value="1"/>
</dbReference>
<dbReference type="InterPro" id="IPR048336">
    <property type="entry name" value="StiP-like"/>
</dbReference>
<evidence type="ECO:0000259" key="1">
    <source>
        <dbReference type="Pfam" id="PF11202"/>
    </source>
</evidence>
<sequence length="363" mass="39449">MDSLPAELLGSGSYPADEVSFLLRPVAIASTDVAEKERLIQTRQRHYSEMISHESAPSERHMAFYQRALAQNGPRMARDVLALASALSAACVERQPVVLVSLVRAGIPLGVLLRRALRRCGHEVFHYGVSIIRDRGIDQQALSMILARHAAANLFFVDGWTGKGVIARELQRSAAGLPQPPRLVVLADPCGHAWLAASAEDWIIPSGVLGATVSGLVSRSIWPVDGGLHGSMVYHHLREADVSTPFIQAIEAFQADVAPVAAALPWPVQQAAGLQQGSQRVMQWLADRHAVHQPNRIKPGIAEATRALLRRMPEQVLVRHLGDPDVQLLVYLARQAQVSVEEVGKQIAPYRAATIIRSAGDAK</sequence>
<dbReference type="InterPro" id="IPR011215">
    <property type="entry name" value="StiP_N"/>
</dbReference>
<dbReference type="Pfam" id="PF11202">
    <property type="entry name" value="StiP"/>
    <property type="match status" value="1"/>
</dbReference>
<feature type="domain" description="Cysteine protease StiP N-terminal" evidence="1">
    <location>
        <begin position="12"/>
        <end position="250"/>
    </location>
</feature>
<evidence type="ECO:0000259" key="2">
    <source>
        <dbReference type="Pfam" id="PF15608"/>
    </source>
</evidence>
<accession>A0ABT7E3P0</accession>
<evidence type="ECO:0000313" key="4">
    <source>
        <dbReference type="Proteomes" id="UP001172778"/>
    </source>
</evidence>
<dbReference type="PIRSF" id="PIRSF020979">
    <property type="entry name" value="UCP020979"/>
    <property type="match status" value="1"/>
</dbReference>
<evidence type="ECO:0000313" key="3">
    <source>
        <dbReference type="EMBL" id="MDK2126930.1"/>
    </source>
</evidence>
<gene>
    <name evidence="3" type="ORF">PZA18_23070</name>
</gene>
<organism evidence="3 4">
    <name type="scientific">Parachitinimonas caeni</name>
    <dbReference type="NCBI Taxonomy" id="3031301"/>
    <lineage>
        <taxon>Bacteria</taxon>
        <taxon>Pseudomonadati</taxon>
        <taxon>Pseudomonadota</taxon>
        <taxon>Betaproteobacteria</taxon>
        <taxon>Neisseriales</taxon>
        <taxon>Chitinibacteraceae</taxon>
        <taxon>Parachitinimonas</taxon>
    </lineage>
</organism>
<name>A0ABT7E3P0_9NEIS</name>
<feature type="domain" description="PELOTA RNA-binding" evidence="2">
    <location>
        <begin position="279"/>
        <end position="358"/>
    </location>
</feature>